<gene>
    <name evidence="1" type="ORF">J2S06_001087</name>
</gene>
<dbReference type="RefSeq" id="WP_419151568.1">
    <property type="nucleotide sequence ID" value="NZ_JAUSTR010000002.1"/>
</dbReference>
<name>A0ABT9VM11_9BACI</name>
<proteinExistence type="predicted"/>
<accession>A0ABT9VM11</accession>
<evidence type="ECO:0000313" key="1">
    <source>
        <dbReference type="EMBL" id="MDQ0162013.1"/>
    </source>
</evidence>
<dbReference type="EMBL" id="JAUSTR010000002">
    <property type="protein sequence ID" value="MDQ0162013.1"/>
    <property type="molecule type" value="Genomic_DNA"/>
</dbReference>
<keyword evidence="2" id="KW-1185">Reference proteome</keyword>
<evidence type="ECO:0000313" key="2">
    <source>
        <dbReference type="Proteomes" id="UP001225646"/>
    </source>
</evidence>
<sequence length="81" mass="8774">MTEIATFPPIGTKNNVSFSGPSRTFFRKAGMASFMFVSSLSNIANATLTIDPIDVVKQVNVTTGVLTKKLNNPPKNEKEVN</sequence>
<dbReference type="Proteomes" id="UP001225646">
    <property type="component" value="Unassembled WGS sequence"/>
</dbReference>
<reference evidence="1 2" key="1">
    <citation type="submission" date="2023-07" db="EMBL/GenBank/DDBJ databases">
        <title>Genomic Encyclopedia of Type Strains, Phase IV (KMG-IV): sequencing the most valuable type-strain genomes for metagenomic binning, comparative biology and taxonomic classification.</title>
        <authorList>
            <person name="Goeker M."/>
        </authorList>
    </citation>
    <scope>NUCLEOTIDE SEQUENCE [LARGE SCALE GENOMIC DNA]</scope>
    <source>
        <strain evidence="1 2">DSM 19092</strain>
    </source>
</reference>
<comment type="caution">
    <text evidence="1">The sequence shown here is derived from an EMBL/GenBank/DDBJ whole genome shotgun (WGS) entry which is preliminary data.</text>
</comment>
<organism evidence="1 2">
    <name type="scientific">Aeribacillus alveayuensis</name>
    <dbReference type="NCBI Taxonomy" id="279215"/>
    <lineage>
        <taxon>Bacteria</taxon>
        <taxon>Bacillati</taxon>
        <taxon>Bacillota</taxon>
        <taxon>Bacilli</taxon>
        <taxon>Bacillales</taxon>
        <taxon>Bacillaceae</taxon>
        <taxon>Aeribacillus</taxon>
    </lineage>
</organism>
<protein>
    <submittedName>
        <fullName evidence="1">Uncharacterized protein</fullName>
    </submittedName>
</protein>